<dbReference type="CDD" id="cd00201">
    <property type="entry name" value="WW"/>
    <property type="match status" value="2"/>
</dbReference>
<evidence type="ECO:0000313" key="4">
    <source>
        <dbReference type="Proteomes" id="UP001295423"/>
    </source>
</evidence>
<feature type="region of interest" description="Disordered" evidence="1">
    <location>
        <begin position="71"/>
        <end position="95"/>
    </location>
</feature>
<feature type="compositionally biased region" description="Basic and acidic residues" evidence="1">
    <location>
        <begin position="175"/>
        <end position="189"/>
    </location>
</feature>
<keyword evidence="4" id="KW-1185">Reference proteome</keyword>
<dbReference type="Gene3D" id="2.20.70.10">
    <property type="match status" value="2"/>
</dbReference>
<protein>
    <recommendedName>
        <fullName evidence="2">WW domain-containing protein</fullName>
    </recommendedName>
</protein>
<dbReference type="SMART" id="SM00456">
    <property type="entry name" value="WW"/>
    <property type="match status" value="2"/>
</dbReference>
<dbReference type="PROSITE" id="PS50020">
    <property type="entry name" value="WW_DOMAIN_2"/>
    <property type="match status" value="2"/>
</dbReference>
<feature type="region of interest" description="Disordered" evidence="1">
    <location>
        <begin position="254"/>
        <end position="281"/>
    </location>
</feature>
<evidence type="ECO:0000313" key="3">
    <source>
        <dbReference type="EMBL" id="CAJ1966851.1"/>
    </source>
</evidence>
<dbReference type="EMBL" id="CAKOGP040002313">
    <property type="protein sequence ID" value="CAJ1966851.1"/>
    <property type="molecule type" value="Genomic_DNA"/>
</dbReference>
<name>A0AAD2PXM3_9STRA</name>
<feature type="compositionally biased region" description="Basic and acidic residues" evidence="1">
    <location>
        <begin position="72"/>
        <end position="82"/>
    </location>
</feature>
<evidence type="ECO:0000256" key="1">
    <source>
        <dbReference type="SAM" id="MobiDB-lite"/>
    </source>
</evidence>
<dbReference type="Pfam" id="PF00397">
    <property type="entry name" value="WW"/>
    <property type="match status" value="2"/>
</dbReference>
<accession>A0AAD2PXM3</accession>
<feature type="region of interest" description="Disordered" evidence="1">
    <location>
        <begin position="173"/>
        <end position="209"/>
    </location>
</feature>
<feature type="domain" description="WW" evidence="2">
    <location>
        <begin position="273"/>
        <end position="306"/>
    </location>
</feature>
<dbReference type="SUPFAM" id="SSF51045">
    <property type="entry name" value="WW domain"/>
    <property type="match status" value="2"/>
</dbReference>
<sequence>MSQGPDSKRDSFLDAFAKVDEMVSKPVLGSDGANSWQQFRKGNKAINNHKSVAPKAPLKKSDMLGTGFSSWEEERKHEDQMRQAKGQTSTGSGYTTFKKKNTVEEAAERKRIKLIEARIRPDDKKYFIPSPTFEGWKYNYVFTTKVDQGTGYYWDGMDAIKELKGELVWPKKKVEKATSETRDETEQAPKKKKRKKNRGPTIVSDPNNPMEQVHAILQQRRQAASGLIADLPPGWAASIDPSSKKPYYYNQATGERSWTKPENVDKAQSTASDELPKGWKSAVDKSTGKTYYYNDKGETKWEKPTAAC</sequence>
<dbReference type="Proteomes" id="UP001295423">
    <property type="component" value="Unassembled WGS sequence"/>
</dbReference>
<gene>
    <name evidence="3" type="ORF">CYCCA115_LOCUS22434</name>
</gene>
<feature type="region of interest" description="Disordered" evidence="1">
    <location>
        <begin position="45"/>
        <end position="64"/>
    </location>
</feature>
<reference evidence="3" key="1">
    <citation type="submission" date="2023-08" db="EMBL/GenBank/DDBJ databases">
        <authorList>
            <person name="Audoor S."/>
            <person name="Bilcke G."/>
        </authorList>
    </citation>
    <scope>NUCLEOTIDE SEQUENCE</scope>
</reference>
<evidence type="ECO:0000259" key="2">
    <source>
        <dbReference type="PROSITE" id="PS50020"/>
    </source>
</evidence>
<dbReference type="AlphaFoldDB" id="A0AAD2PXM3"/>
<comment type="caution">
    <text evidence="3">The sequence shown here is derived from an EMBL/GenBank/DDBJ whole genome shotgun (WGS) entry which is preliminary data.</text>
</comment>
<feature type="domain" description="WW" evidence="2">
    <location>
        <begin position="229"/>
        <end position="263"/>
    </location>
</feature>
<organism evidence="3 4">
    <name type="scientific">Cylindrotheca closterium</name>
    <dbReference type="NCBI Taxonomy" id="2856"/>
    <lineage>
        <taxon>Eukaryota</taxon>
        <taxon>Sar</taxon>
        <taxon>Stramenopiles</taxon>
        <taxon>Ochrophyta</taxon>
        <taxon>Bacillariophyta</taxon>
        <taxon>Bacillariophyceae</taxon>
        <taxon>Bacillariophycidae</taxon>
        <taxon>Bacillariales</taxon>
        <taxon>Bacillariaceae</taxon>
        <taxon>Cylindrotheca</taxon>
    </lineage>
</organism>
<dbReference type="InterPro" id="IPR036020">
    <property type="entry name" value="WW_dom_sf"/>
</dbReference>
<feature type="compositionally biased region" description="Polar residues" evidence="1">
    <location>
        <begin position="85"/>
        <end position="95"/>
    </location>
</feature>
<proteinExistence type="predicted"/>
<dbReference type="InterPro" id="IPR001202">
    <property type="entry name" value="WW_dom"/>
</dbReference>